<organism evidence="5 6">
    <name type="scientific">Periophthalmus magnuspinnatus</name>
    <dbReference type="NCBI Taxonomy" id="409849"/>
    <lineage>
        <taxon>Eukaryota</taxon>
        <taxon>Metazoa</taxon>
        <taxon>Chordata</taxon>
        <taxon>Craniata</taxon>
        <taxon>Vertebrata</taxon>
        <taxon>Euteleostomi</taxon>
        <taxon>Actinopterygii</taxon>
        <taxon>Neopterygii</taxon>
        <taxon>Teleostei</taxon>
        <taxon>Neoteleostei</taxon>
        <taxon>Acanthomorphata</taxon>
        <taxon>Gobiaria</taxon>
        <taxon>Gobiiformes</taxon>
        <taxon>Gobioidei</taxon>
        <taxon>Gobiidae</taxon>
        <taxon>Oxudercinae</taxon>
        <taxon>Periophthalmus</taxon>
    </lineage>
</organism>
<dbReference type="InterPro" id="IPR000980">
    <property type="entry name" value="SH2"/>
</dbReference>
<dbReference type="GO" id="GO:0005942">
    <property type="term" value="C:phosphatidylinositol 3-kinase complex"/>
    <property type="evidence" value="ECO:0007669"/>
    <property type="project" value="TreeGrafter"/>
</dbReference>
<feature type="coiled-coil region" evidence="3">
    <location>
        <begin position="90"/>
        <end position="138"/>
    </location>
</feature>
<evidence type="ECO:0000313" key="5">
    <source>
        <dbReference type="Ensembl" id="ENSPMGP00000008687.1"/>
    </source>
</evidence>
<dbReference type="Pfam" id="PF16454">
    <property type="entry name" value="PI3K_P85_iSH2"/>
    <property type="match status" value="1"/>
</dbReference>
<dbReference type="Proteomes" id="UP000261520">
    <property type="component" value="Unplaced"/>
</dbReference>
<dbReference type="AlphaFoldDB" id="A0A3B3ZVE4"/>
<sequence length="284" mass="32248">VSSLLKDSPDGTFLVRDSSNRKPGNYTLSLRSGGETVLVRILVSRGWFGFSEPLRFRSVPDLVQFHRTRTLSSYNPALNVRLERPLCREGAELKDEAELVKEEAELVKERLQETLITFQEKSREFDRLQDLLQKTTQEIQTKRTAIEAFNETIKIFEGQCSTQDQDQDSDPASCSCDPAPLWPLSSWFVGSLCRSEAEEILQGKPSGTFLIRESSLKDCYACSLVVASQVRHCVIFCSDQGLGFEPSTRFRSLQDLVQFYSRTSLVQHNQALDVRLQRPVWSSV</sequence>
<dbReference type="PRINTS" id="PR00401">
    <property type="entry name" value="SH2DOMAIN"/>
</dbReference>
<evidence type="ECO:0000313" key="6">
    <source>
        <dbReference type="Proteomes" id="UP000261520"/>
    </source>
</evidence>
<dbReference type="Gene3D" id="1.10.287.1490">
    <property type="match status" value="1"/>
</dbReference>
<dbReference type="Pfam" id="PF00017">
    <property type="entry name" value="SH2"/>
    <property type="match status" value="2"/>
</dbReference>
<proteinExistence type="predicted"/>
<dbReference type="STRING" id="409849.ENSPMGP00000008687"/>
<dbReference type="Gene3D" id="3.30.505.10">
    <property type="entry name" value="SH2 domain"/>
    <property type="match status" value="2"/>
</dbReference>
<evidence type="ECO:0000256" key="1">
    <source>
        <dbReference type="ARBA" id="ARBA00022999"/>
    </source>
</evidence>
<dbReference type="PROSITE" id="PS50001">
    <property type="entry name" value="SH2"/>
    <property type="match status" value="2"/>
</dbReference>
<dbReference type="Ensembl" id="ENSPMGT00000009243.1">
    <property type="protein sequence ID" value="ENSPMGP00000008687.1"/>
    <property type="gene ID" value="ENSPMGG00000007189.1"/>
</dbReference>
<evidence type="ECO:0000259" key="4">
    <source>
        <dbReference type="PROSITE" id="PS50001"/>
    </source>
</evidence>
<evidence type="ECO:0000256" key="2">
    <source>
        <dbReference type="PROSITE-ProRule" id="PRU00191"/>
    </source>
</evidence>
<dbReference type="SMART" id="SM00252">
    <property type="entry name" value="SH2"/>
    <property type="match status" value="2"/>
</dbReference>
<name>A0A3B3ZVE4_9GOBI</name>
<keyword evidence="6" id="KW-1185">Reference proteome</keyword>
<dbReference type="PRINTS" id="PR00678">
    <property type="entry name" value="PI3KINASEP85"/>
</dbReference>
<keyword evidence="3" id="KW-0175">Coiled coil</keyword>
<dbReference type="GO" id="GO:0046854">
    <property type="term" value="P:phosphatidylinositol phosphate biosynthetic process"/>
    <property type="evidence" value="ECO:0007669"/>
    <property type="project" value="TreeGrafter"/>
</dbReference>
<dbReference type="GO" id="GO:0046935">
    <property type="term" value="F:1-phosphatidylinositol-3-kinase regulator activity"/>
    <property type="evidence" value="ECO:0007669"/>
    <property type="project" value="TreeGrafter"/>
</dbReference>
<reference evidence="5" key="1">
    <citation type="submission" date="2025-08" db="UniProtKB">
        <authorList>
            <consortium name="Ensembl"/>
        </authorList>
    </citation>
    <scope>IDENTIFICATION</scope>
</reference>
<dbReference type="PANTHER" id="PTHR10155">
    <property type="entry name" value="PHOSPHATIDYLINOSITOL 3-KINASE REGULATORY SUBUNIT"/>
    <property type="match status" value="1"/>
</dbReference>
<keyword evidence="1 2" id="KW-0727">SH2 domain</keyword>
<dbReference type="PANTHER" id="PTHR10155:SF10">
    <property type="entry name" value="PI3K21B, ISOFORM B"/>
    <property type="match status" value="1"/>
</dbReference>
<dbReference type="InterPro" id="IPR032498">
    <property type="entry name" value="PI3K_P85_iSH2"/>
</dbReference>
<evidence type="ECO:0000256" key="3">
    <source>
        <dbReference type="SAM" id="Coils"/>
    </source>
</evidence>
<feature type="domain" description="SH2" evidence="4">
    <location>
        <begin position="187"/>
        <end position="280"/>
    </location>
</feature>
<dbReference type="InterPro" id="IPR036860">
    <property type="entry name" value="SH2_dom_sf"/>
</dbReference>
<dbReference type="SUPFAM" id="SSF55550">
    <property type="entry name" value="SH2 domain"/>
    <property type="match status" value="2"/>
</dbReference>
<accession>A0A3B3ZVE4</accession>
<reference evidence="5" key="2">
    <citation type="submission" date="2025-09" db="UniProtKB">
        <authorList>
            <consortium name="Ensembl"/>
        </authorList>
    </citation>
    <scope>IDENTIFICATION</scope>
</reference>
<protein>
    <recommendedName>
        <fullName evidence="4">SH2 domain-containing protein</fullName>
    </recommendedName>
</protein>
<feature type="domain" description="SH2" evidence="4">
    <location>
        <begin position="1"/>
        <end position="86"/>
    </location>
</feature>